<evidence type="ECO:0000256" key="1">
    <source>
        <dbReference type="SAM" id="MobiDB-lite"/>
    </source>
</evidence>
<dbReference type="SUPFAM" id="SSF75708">
    <property type="entry name" value="Chemotaxis phosphatase CheZ"/>
    <property type="match status" value="1"/>
</dbReference>
<evidence type="ECO:0000313" key="3">
    <source>
        <dbReference type="Proteomes" id="UP001161409"/>
    </source>
</evidence>
<protein>
    <recommendedName>
        <fullName evidence="4">Chemotaxis protein CheZ</fullName>
    </recommendedName>
</protein>
<feature type="region of interest" description="Disordered" evidence="1">
    <location>
        <begin position="170"/>
        <end position="214"/>
    </location>
</feature>
<evidence type="ECO:0008006" key="4">
    <source>
        <dbReference type="Google" id="ProtNLM"/>
    </source>
</evidence>
<dbReference type="Proteomes" id="UP001161409">
    <property type="component" value="Unassembled WGS sequence"/>
</dbReference>
<dbReference type="Gene3D" id="1.10.287.500">
    <property type="entry name" value="Helix hairpin bin"/>
    <property type="match status" value="2"/>
</dbReference>
<proteinExistence type="predicted"/>
<dbReference type="EMBL" id="BSNF01000008">
    <property type="protein sequence ID" value="GLQ07395.1"/>
    <property type="molecule type" value="Genomic_DNA"/>
</dbReference>
<feature type="compositionally biased region" description="Basic and acidic residues" evidence="1">
    <location>
        <begin position="177"/>
        <end position="196"/>
    </location>
</feature>
<evidence type="ECO:0000313" key="2">
    <source>
        <dbReference type="EMBL" id="GLQ07395.1"/>
    </source>
</evidence>
<accession>A0ABQ5U5F5</accession>
<reference evidence="2" key="1">
    <citation type="journal article" date="2014" name="Int. J. Syst. Evol. Microbiol.">
        <title>Complete genome of a new Firmicutes species belonging to the dominant human colonic microbiota ('Ruminococcus bicirculans') reveals two chromosomes and a selective capacity to utilize plant glucans.</title>
        <authorList>
            <consortium name="NISC Comparative Sequencing Program"/>
            <person name="Wegmann U."/>
            <person name="Louis P."/>
            <person name="Goesmann A."/>
            <person name="Henrissat B."/>
            <person name="Duncan S.H."/>
            <person name="Flint H.J."/>
        </authorList>
    </citation>
    <scope>NUCLEOTIDE SEQUENCE</scope>
    <source>
        <strain evidence="2">NBRC 103408</strain>
    </source>
</reference>
<dbReference type="InterPro" id="IPR007439">
    <property type="entry name" value="Chemotax_Pase_CheZ"/>
</dbReference>
<keyword evidence="3" id="KW-1185">Reference proteome</keyword>
<gene>
    <name evidence="2" type="ORF">GCM10007924_26160</name>
</gene>
<organism evidence="2 3">
    <name type="scientific">Sneathiella chinensis</name>
    <dbReference type="NCBI Taxonomy" id="349750"/>
    <lineage>
        <taxon>Bacteria</taxon>
        <taxon>Pseudomonadati</taxon>
        <taxon>Pseudomonadota</taxon>
        <taxon>Alphaproteobacteria</taxon>
        <taxon>Sneathiellales</taxon>
        <taxon>Sneathiellaceae</taxon>
        <taxon>Sneathiella</taxon>
    </lineage>
</organism>
<comment type="caution">
    <text evidence="2">The sequence shown here is derived from an EMBL/GenBank/DDBJ whole genome shotgun (WGS) entry which is preliminary data.</text>
</comment>
<name>A0ABQ5U5F5_9PROT</name>
<reference evidence="2" key="2">
    <citation type="submission" date="2023-01" db="EMBL/GenBank/DDBJ databases">
        <title>Draft genome sequence of Sneathiella chinensis strain NBRC 103408.</title>
        <authorList>
            <person name="Sun Q."/>
            <person name="Mori K."/>
        </authorList>
    </citation>
    <scope>NUCLEOTIDE SEQUENCE</scope>
    <source>
        <strain evidence="2">NBRC 103408</strain>
    </source>
</reference>
<dbReference type="Pfam" id="PF04344">
    <property type="entry name" value="CheZ"/>
    <property type="match status" value="1"/>
</dbReference>
<sequence>MVMNPEAFSKHLSDRVADIKAAQGDTVEITEVAALVEGLMGGIEGDISAPEIHIQNQILELVDYIRRAREEIRSLQPQEISEQHIPAAADELTAIVEATEEATNTFLDAADKLGEIGSRLGGDDETEITDIITQIYEASNFQDITGQRINKVVTTLQYIEGNINKLAESLGTPVNKGETRRDTPAGIKEMDTRPDADLLNGPQLEGNGNSQDDIDALLASFD</sequence>